<evidence type="ECO:0000313" key="1">
    <source>
        <dbReference type="EMBL" id="CAG8505725.1"/>
    </source>
</evidence>
<evidence type="ECO:0000313" key="2">
    <source>
        <dbReference type="Proteomes" id="UP000789860"/>
    </source>
</evidence>
<keyword evidence="2" id="KW-1185">Reference proteome</keyword>
<dbReference type="Proteomes" id="UP000789860">
    <property type="component" value="Unassembled WGS sequence"/>
</dbReference>
<reference evidence="1" key="1">
    <citation type="submission" date="2021-06" db="EMBL/GenBank/DDBJ databases">
        <authorList>
            <person name="Kallberg Y."/>
            <person name="Tangrot J."/>
            <person name="Rosling A."/>
        </authorList>
    </citation>
    <scope>NUCLEOTIDE SEQUENCE</scope>
    <source>
        <strain evidence="1">AU212A</strain>
    </source>
</reference>
<accession>A0ACA9L2X6</accession>
<name>A0ACA9L2X6_9GLOM</name>
<dbReference type="EMBL" id="CAJVPM010003779">
    <property type="protein sequence ID" value="CAG8505725.1"/>
    <property type="molecule type" value="Genomic_DNA"/>
</dbReference>
<organism evidence="1 2">
    <name type="scientific">Scutellospora calospora</name>
    <dbReference type="NCBI Taxonomy" id="85575"/>
    <lineage>
        <taxon>Eukaryota</taxon>
        <taxon>Fungi</taxon>
        <taxon>Fungi incertae sedis</taxon>
        <taxon>Mucoromycota</taxon>
        <taxon>Glomeromycotina</taxon>
        <taxon>Glomeromycetes</taxon>
        <taxon>Diversisporales</taxon>
        <taxon>Gigasporaceae</taxon>
        <taxon>Scutellospora</taxon>
    </lineage>
</organism>
<feature type="non-terminal residue" evidence="1">
    <location>
        <position position="262"/>
    </location>
</feature>
<protein>
    <submittedName>
        <fullName evidence="1">347_t:CDS:1</fullName>
    </submittedName>
</protein>
<sequence length="262" mass="30378">MYYIKISLNNEDNTEVSTHNEVSDQYKSNNKKVKHNNIHGESEIRSWIWHYFDPEYENNIRVAICKVETVKGTKCDKKIQNWYIYKLLELKGYIRILEANLAKNSNQDNPFEEVTRYLGSSNYATYSIISPLLTTILKMLKPASLTNETNEINIEKIEDIFKRDITSYLLSILDSCVKKIEFASDKIDEIQELLKNKYYNMKNNLKVNLTTASTSTISAQNLSNICSFPNSTLTTLYKSILFNIFNNLPTVNSQSELDEYLA</sequence>
<comment type="caution">
    <text evidence="1">The sequence shown here is derived from an EMBL/GenBank/DDBJ whole genome shotgun (WGS) entry which is preliminary data.</text>
</comment>
<proteinExistence type="predicted"/>
<gene>
    <name evidence="1" type="ORF">SCALOS_LOCUS3441</name>
</gene>